<dbReference type="eggNOG" id="COG0781">
    <property type="taxonomic scope" value="Bacteria"/>
</dbReference>
<dbReference type="InterPro" id="IPR035926">
    <property type="entry name" value="NusB-like_sf"/>
</dbReference>
<proteinExistence type="predicted"/>
<protein>
    <submittedName>
        <fullName evidence="2">Transcription termination factor</fullName>
    </submittedName>
</protein>
<dbReference type="GO" id="GO:0006355">
    <property type="term" value="P:regulation of DNA-templated transcription"/>
    <property type="evidence" value="ECO:0007669"/>
    <property type="project" value="InterPro"/>
</dbReference>
<accession>A0A0F6SYE3</accession>
<dbReference type="SUPFAM" id="SSF48013">
    <property type="entry name" value="NusB-like"/>
    <property type="match status" value="1"/>
</dbReference>
<evidence type="ECO:0000259" key="1">
    <source>
        <dbReference type="Pfam" id="PF01029"/>
    </source>
</evidence>
<dbReference type="InterPro" id="IPR006027">
    <property type="entry name" value="NusB_RsmB_TIM44"/>
</dbReference>
<organism evidence="2 3">
    <name type="scientific">Mycoplasmopsis canis</name>
    <dbReference type="NCBI Taxonomy" id="29555"/>
    <lineage>
        <taxon>Bacteria</taxon>
        <taxon>Bacillati</taxon>
        <taxon>Mycoplasmatota</taxon>
        <taxon>Mycoplasmoidales</taxon>
        <taxon>Metamycoplasmataceae</taxon>
        <taxon>Mycoplasmopsis</taxon>
    </lineage>
</organism>
<dbReference type="Pfam" id="PF01029">
    <property type="entry name" value="NusB"/>
    <property type="match status" value="1"/>
</dbReference>
<dbReference type="HOGENOM" id="CLU_087843_5_0_14"/>
<dbReference type="Gene3D" id="1.10.940.10">
    <property type="entry name" value="NusB-like"/>
    <property type="match status" value="1"/>
</dbReference>
<reference evidence="2 3" key="1">
    <citation type="submission" date="2019-01" db="EMBL/GenBank/DDBJ databases">
        <authorList>
            <consortium name="Pathogen Informatics"/>
        </authorList>
    </citation>
    <scope>NUCLEOTIDE SEQUENCE [LARGE SCALE GENOMIC DNA]</scope>
    <source>
        <strain evidence="2 3">NCTC10146</strain>
    </source>
</reference>
<dbReference type="KEGG" id="mcas:AAW50_02985"/>
<feature type="domain" description="NusB/RsmB/TIM44" evidence="1">
    <location>
        <begin position="49"/>
        <end position="139"/>
    </location>
</feature>
<gene>
    <name evidence="2" type="primary">nusB</name>
    <name evidence="2" type="ORF">NCTC10146_00592</name>
</gene>
<dbReference type="RefSeq" id="WP_004795324.1">
    <property type="nucleotide sequence ID" value="NZ_CP011368.1"/>
</dbReference>
<dbReference type="AlphaFoldDB" id="A0A0F6SYE3"/>
<dbReference type="Proteomes" id="UP000290495">
    <property type="component" value="Chromosome"/>
</dbReference>
<dbReference type="GO" id="GO:0003723">
    <property type="term" value="F:RNA binding"/>
    <property type="evidence" value="ECO:0007669"/>
    <property type="project" value="InterPro"/>
</dbReference>
<dbReference type="STRING" id="29555.AAW50_02985"/>
<dbReference type="EMBL" id="LR215010">
    <property type="protein sequence ID" value="VEU69109.1"/>
    <property type="molecule type" value="Genomic_DNA"/>
</dbReference>
<sequence>MTNKKKKPMRIQRIEIISEIYTTQLLDEKLSYKQIAENNPELNSEQILKLSQIEKRLDFIQRIFLKLINNDWPWERMSPLIRAILINAANEFWYLEPKIVINEAVEITKMFFGTPEEDGRETIENRLYKYVNALLQNFYKILLKLESESR</sequence>
<name>A0A0F6SYE3_9BACT</name>
<evidence type="ECO:0000313" key="3">
    <source>
        <dbReference type="Proteomes" id="UP000290495"/>
    </source>
</evidence>
<evidence type="ECO:0000313" key="2">
    <source>
        <dbReference type="EMBL" id="VEU69109.1"/>
    </source>
</evidence>